<dbReference type="Pfam" id="PF00856">
    <property type="entry name" value="SET"/>
    <property type="match status" value="1"/>
</dbReference>
<dbReference type="AlphaFoldDB" id="A0A8T0NLJ0"/>
<dbReference type="Gene3D" id="2.170.270.10">
    <property type="entry name" value="SET domain"/>
    <property type="match status" value="1"/>
</dbReference>
<gene>
    <name evidence="3" type="ORF">PVAP13_9KG145400</name>
</gene>
<evidence type="ECO:0000259" key="2">
    <source>
        <dbReference type="PROSITE" id="PS50280"/>
    </source>
</evidence>
<dbReference type="PROSITE" id="PS50005">
    <property type="entry name" value="TPR"/>
    <property type="match status" value="1"/>
</dbReference>
<name>A0A8T0NLJ0_PANVG</name>
<evidence type="ECO:0000313" key="4">
    <source>
        <dbReference type="Proteomes" id="UP000823388"/>
    </source>
</evidence>
<sequence>MERLKSAVPAELRRAAGEGTAAGLPTTTSRLLAFFDSLPLFHQVMRELADPELALCRKDKGRAVELKGKGNACFSRRDFSEALGFYSQALRHVPLNLDGTDADLVSAIYANRASTMHKLGLFKESLRDCDRAIAVSSNYSKAWYRKGMVKASLKNYSSAIHDLEVALSMEMTSVGKSNIEQELKLLLQKQENVNEVGTSDCDSNDADLPFAEQPQKVIIESISTPNKGRGMASTSDIPPASLIHVEDPLAAIIMKSSRETHCHFCFNEAPADVVFCPLCTIPIYCSKRCQKQAVGDISCNQDTYIEYDGHAMSLAKLSVTSSCKSPSSKLFAEHRHECGGAHWAAVLPADIVLAGRMMAQDIEKKMLYGKNVAISGPNLDLVHHYDHHSSANKLESQIYAIVLLLCLQNHYRSDLSWTEDSLSQLVLLIFQIKVNSIAIVRMKSMDGGPELTVNRGVSAAEGANMCSVEQVRVAQAIYATGSLFNHSCRPNVHAYFLSRTLILRSTEFIKSGSPVELSYGPQAGEMHLPDRQKSLQENYYFSCQCSGCSELNLSDLVMNSFCCPQRNCLGAISESTYYRSKENLVHVSLEGSYICKLSLPDVSKVGKDMEKVARALFGNSGVSLNIDPGCCMNCRSHIDVSSAAAKSHREVSKINRLKEITLLEKTLIPEALQSLKQVKKLRHPYSKALAQAEDTIAEAFVKVGDQEQAQKHCEASIQVLEKLYHPKHITIAHELIKLVSILLSLGDGASAAATFTRAEAIFSLYYGSHMEKILAYLGTLKRAVHCESTGACCQSTVGNDPHGSAE</sequence>
<reference evidence="3" key="1">
    <citation type="submission" date="2020-05" db="EMBL/GenBank/DDBJ databases">
        <title>WGS assembly of Panicum virgatum.</title>
        <authorList>
            <person name="Lovell J.T."/>
            <person name="Jenkins J."/>
            <person name="Shu S."/>
            <person name="Juenger T.E."/>
            <person name="Schmutz J."/>
        </authorList>
    </citation>
    <scope>NUCLEOTIDE SEQUENCE</scope>
    <source>
        <strain evidence="3">AP13</strain>
    </source>
</reference>
<evidence type="ECO:0000313" key="3">
    <source>
        <dbReference type="EMBL" id="KAG2547986.1"/>
    </source>
</evidence>
<dbReference type="OrthoDB" id="1926212at2759"/>
<dbReference type="PANTHER" id="PTHR47337">
    <property type="entry name" value="TETRATRICOPEPTIDE REPEAT (TPR)-LIKE SUPERFAMILY PROTEIN"/>
    <property type="match status" value="1"/>
</dbReference>
<dbReference type="InterPro" id="IPR001214">
    <property type="entry name" value="SET_dom"/>
</dbReference>
<protein>
    <recommendedName>
        <fullName evidence="2">SET domain-containing protein</fullName>
    </recommendedName>
</protein>
<dbReference type="SUPFAM" id="SSF48452">
    <property type="entry name" value="TPR-like"/>
    <property type="match status" value="2"/>
</dbReference>
<dbReference type="SMART" id="SM00028">
    <property type="entry name" value="TPR"/>
    <property type="match status" value="4"/>
</dbReference>
<dbReference type="PANTHER" id="PTHR47337:SF1">
    <property type="entry name" value="TETRATRICOPEPTIDE REPEAT (TPR)-LIKE SUPERFAMILY PROTEIN"/>
    <property type="match status" value="1"/>
</dbReference>
<dbReference type="SUPFAM" id="SSF82199">
    <property type="entry name" value="SET domain"/>
    <property type="match status" value="1"/>
</dbReference>
<accession>A0A8T0NLJ0</accession>
<keyword evidence="4" id="KW-1185">Reference proteome</keyword>
<proteinExistence type="predicted"/>
<dbReference type="PROSITE" id="PS50280">
    <property type="entry name" value="SET"/>
    <property type="match status" value="1"/>
</dbReference>
<dbReference type="SUPFAM" id="SSF144232">
    <property type="entry name" value="HIT/MYND zinc finger-like"/>
    <property type="match status" value="1"/>
</dbReference>
<organism evidence="3 4">
    <name type="scientific">Panicum virgatum</name>
    <name type="common">Blackwell switchgrass</name>
    <dbReference type="NCBI Taxonomy" id="38727"/>
    <lineage>
        <taxon>Eukaryota</taxon>
        <taxon>Viridiplantae</taxon>
        <taxon>Streptophyta</taxon>
        <taxon>Embryophyta</taxon>
        <taxon>Tracheophyta</taxon>
        <taxon>Spermatophyta</taxon>
        <taxon>Magnoliopsida</taxon>
        <taxon>Liliopsida</taxon>
        <taxon>Poales</taxon>
        <taxon>Poaceae</taxon>
        <taxon>PACMAD clade</taxon>
        <taxon>Panicoideae</taxon>
        <taxon>Panicodae</taxon>
        <taxon>Paniceae</taxon>
        <taxon>Panicinae</taxon>
        <taxon>Panicum</taxon>
        <taxon>Panicum sect. Hiantes</taxon>
    </lineage>
</organism>
<dbReference type="EMBL" id="CM029053">
    <property type="protein sequence ID" value="KAG2547986.1"/>
    <property type="molecule type" value="Genomic_DNA"/>
</dbReference>
<dbReference type="Gene3D" id="1.25.40.10">
    <property type="entry name" value="Tetratricopeptide repeat domain"/>
    <property type="match status" value="2"/>
</dbReference>
<evidence type="ECO:0000256" key="1">
    <source>
        <dbReference type="PROSITE-ProRule" id="PRU00339"/>
    </source>
</evidence>
<feature type="domain" description="SET" evidence="2">
    <location>
        <begin position="215"/>
        <end position="520"/>
    </location>
</feature>
<keyword evidence="1" id="KW-0802">TPR repeat</keyword>
<comment type="caution">
    <text evidence="3">The sequence shown here is derived from an EMBL/GenBank/DDBJ whole genome shotgun (WGS) entry which is preliminary data.</text>
</comment>
<feature type="repeat" description="TPR" evidence="1">
    <location>
        <begin position="140"/>
        <end position="173"/>
    </location>
</feature>
<dbReference type="InterPro" id="IPR019734">
    <property type="entry name" value="TPR_rpt"/>
</dbReference>
<dbReference type="InterPro" id="IPR011990">
    <property type="entry name" value="TPR-like_helical_dom_sf"/>
</dbReference>
<dbReference type="InterPro" id="IPR046341">
    <property type="entry name" value="SET_dom_sf"/>
</dbReference>
<dbReference type="Proteomes" id="UP000823388">
    <property type="component" value="Chromosome 9K"/>
</dbReference>